<evidence type="ECO:0000313" key="3">
    <source>
        <dbReference type="Proteomes" id="UP000738359"/>
    </source>
</evidence>
<accession>A0A9P6LUX1</accession>
<sequence length="318" mass="35958">MRLDEGPQLMVVDEQQREPTFEEALSNTHAKLSIAQLELRQVQTRSANLELKIDEGGYDTTMDAAQLIAVTTEAKRLEDRVSKFQSLVKRLEASQPARKSDKDVIEGGGDSAVPNEERKVTLDDTIPRFGLTYLGKGRKYKVIDVAMEFLEAFHSQAKNIHGTAIDKICHRLLPQAVLEEGPRTRLEHAIQATPSQNLNWEVCEFLFINTLMTDSEKELDVRMTIARGIKAGESYERYAWRLQSLVKVYKVGASSMHAVTLRQMVLSIPPMVFDAMKARVIQDLIIEGCARNMMPLIPEEKNIIDSAAMFCKYLEKMT</sequence>
<gene>
    <name evidence="2" type="ORF">BGZ70_005504</name>
</gene>
<protein>
    <submittedName>
        <fullName evidence="2">Uncharacterized protein</fullName>
    </submittedName>
</protein>
<organism evidence="2 3">
    <name type="scientific">Mortierella alpina</name>
    <name type="common">Oleaginous fungus</name>
    <name type="synonym">Mortierella renispora</name>
    <dbReference type="NCBI Taxonomy" id="64518"/>
    <lineage>
        <taxon>Eukaryota</taxon>
        <taxon>Fungi</taxon>
        <taxon>Fungi incertae sedis</taxon>
        <taxon>Mucoromycota</taxon>
        <taxon>Mortierellomycotina</taxon>
        <taxon>Mortierellomycetes</taxon>
        <taxon>Mortierellales</taxon>
        <taxon>Mortierellaceae</taxon>
        <taxon>Mortierella</taxon>
    </lineage>
</organism>
<dbReference type="Proteomes" id="UP000738359">
    <property type="component" value="Unassembled WGS sequence"/>
</dbReference>
<reference evidence="2" key="1">
    <citation type="journal article" date="2020" name="Fungal Divers.">
        <title>Resolving the Mortierellaceae phylogeny through synthesis of multi-gene phylogenetics and phylogenomics.</title>
        <authorList>
            <person name="Vandepol N."/>
            <person name="Liber J."/>
            <person name="Desiro A."/>
            <person name="Na H."/>
            <person name="Kennedy M."/>
            <person name="Barry K."/>
            <person name="Grigoriev I.V."/>
            <person name="Miller A.N."/>
            <person name="O'Donnell K."/>
            <person name="Stajich J.E."/>
            <person name="Bonito G."/>
        </authorList>
    </citation>
    <scope>NUCLEOTIDE SEQUENCE</scope>
    <source>
        <strain evidence="2">CK1249</strain>
    </source>
</reference>
<evidence type="ECO:0000313" key="2">
    <source>
        <dbReference type="EMBL" id="KAF9943727.1"/>
    </source>
</evidence>
<name>A0A9P6LUX1_MORAP</name>
<proteinExistence type="predicted"/>
<feature type="coiled-coil region" evidence="1">
    <location>
        <begin position="32"/>
        <end position="94"/>
    </location>
</feature>
<keyword evidence="1" id="KW-0175">Coiled coil</keyword>
<dbReference type="OrthoDB" id="2418706at2759"/>
<evidence type="ECO:0000256" key="1">
    <source>
        <dbReference type="SAM" id="Coils"/>
    </source>
</evidence>
<comment type="caution">
    <text evidence="2">The sequence shown here is derived from an EMBL/GenBank/DDBJ whole genome shotgun (WGS) entry which is preliminary data.</text>
</comment>
<keyword evidence="3" id="KW-1185">Reference proteome</keyword>
<dbReference type="AlphaFoldDB" id="A0A9P6LUX1"/>
<dbReference type="EMBL" id="JAAAHY010002935">
    <property type="protein sequence ID" value="KAF9943727.1"/>
    <property type="molecule type" value="Genomic_DNA"/>
</dbReference>
<feature type="non-terminal residue" evidence="2">
    <location>
        <position position="318"/>
    </location>
</feature>